<dbReference type="AlphaFoldDB" id="A0A553HRT0"/>
<dbReference type="STRING" id="2512241.A0A553HRT0"/>
<feature type="compositionally biased region" description="Basic and acidic residues" evidence="1">
    <location>
        <begin position="365"/>
        <end position="382"/>
    </location>
</feature>
<keyword evidence="2" id="KW-0472">Membrane</keyword>
<feature type="transmembrane region" description="Helical" evidence="2">
    <location>
        <begin position="93"/>
        <end position="119"/>
    </location>
</feature>
<sequence>MGLFSYRLSHTVTIWEEEESMGNVPVVEFVWEVANIAFSLLSLIVTCISIARFIAEVLTPMPLLFGCILNLVLSSVVLALDIVIYVQRTDKQYSLIGLGLDVALIFFTIIPLIYAAIIYRRLLNYDDYHLPGNHKAFGFAPLEEGIEDRSSLHLNPPTPYDPTNQPLGTTTVVTGGEPQTRGRSISLGSRRISLSLSRNASVSPHPSPALDVAQEPYTIYDHKRDTQFENYLAHRASQNSLQNDIKRALGDEFGFGDLPSPAEPIKTNTRGEVVSSGAVPAGHASRPRVSSIGRQVSYEAILGGTNGSPIVTLTTPPEETLQRGTSLNSVPEAHEEEDHYANKAVATRKRSASESQQALLGDSDSDSRSGRRSPPRIERVEGLEDIELDIKKRRRDL</sequence>
<feature type="compositionally biased region" description="Basic and acidic residues" evidence="1">
    <location>
        <begin position="332"/>
        <end position="341"/>
    </location>
</feature>
<evidence type="ECO:0000256" key="1">
    <source>
        <dbReference type="SAM" id="MobiDB-lite"/>
    </source>
</evidence>
<accession>A0A553HRT0</accession>
<name>A0A553HRT0_9PEZI</name>
<feature type="region of interest" description="Disordered" evidence="1">
    <location>
        <begin position="303"/>
        <end position="385"/>
    </location>
</feature>
<dbReference type="EMBL" id="VFLP01000053">
    <property type="protein sequence ID" value="TRX90659.1"/>
    <property type="molecule type" value="Genomic_DNA"/>
</dbReference>
<feature type="region of interest" description="Disordered" evidence="1">
    <location>
        <begin position="155"/>
        <end position="184"/>
    </location>
</feature>
<comment type="caution">
    <text evidence="3">The sequence shown here is derived from an EMBL/GenBank/DDBJ whole genome shotgun (WGS) entry which is preliminary data.</text>
</comment>
<gene>
    <name evidence="3" type="ORF">FHL15_008434</name>
</gene>
<evidence type="ECO:0000313" key="4">
    <source>
        <dbReference type="Proteomes" id="UP000319160"/>
    </source>
</evidence>
<evidence type="ECO:0000256" key="2">
    <source>
        <dbReference type="SAM" id="Phobius"/>
    </source>
</evidence>
<feature type="transmembrane region" description="Helical" evidence="2">
    <location>
        <begin position="29"/>
        <end position="51"/>
    </location>
</feature>
<dbReference type="OrthoDB" id="5211263at2759"/>
<evidence type="ECO:0000313" key="3">
    <source>
        <dbReference type="EMBL" id="TRX90659.1"/>
    </source>
</evidence>
<protein>
    <submittedName>
        <fullName evidence="3">Uncharacterized protein</fullName>
    </submittedName>
</protein>
<dbReference type="Proteomes" id="UP000319160">
    <property type="component" value="Unassembled WGS sequence"/>
</dbReference>
<feature type="transmembrane region" description="Helical" evidence="2">
    <location>
        <begin position="63"/>
        <end position="87"/>
    </location>
</feature>
<keyword evidence="2" id="KW-1133">Transmembrane helix</keyword>
<feature type="compositionally biased region" description="Polar residues" evidence="1">
    <location>
        <begin position="161"/>
        <end position="173"/>
    </location>
</feature>
<reference evidence="4" key="1">
    <citation type="submission" date="2019-06" db="EMBL/GenBank/DDBJ databases">
        <title>Draft genome sequence of the griseofulvin-producing fungus Xylaria cubensis strain G536.</title>
        <authorList>
            <person name="Mead M.E."/>
            <person name="Raja H.A."/>
            <person name="Steenwyk J.L."/>
            <person name="Knowles S.L."/>
            <person name="Oberlies N.H."/>
            <person name="Rokas A."/>
        </authorList>
    </citation>
    <scope>NUCLEOTIDE SEQUENCE [LARGE SCALE GENOMIC DNA]</scope>
    <source>
        <strain evidence="4">G536</strain>
    </source>
</reference>
<feature type="compositionally biased region" description="Polar residues" evidence="1">
    <location>
        <begin position="307"/>
        <end position="329"/>
    </location>
</feature>
<proteinExistence type="predicted"/>
<organism evidence="3 4">
    <name type="scientific">Xylaria flabelliformis</name>
    <dbReference type="NCBI Taxonomy" id="2512241"/>
    <lineage>
        <taxon>Eukaryota</taxon>
        <taxon>Fungi</taxon>
        <taxon>Dikarya</taxon>
        <taxon>Ascomycota</taxon>
        <taxon>Pezizomycotina</taxon>
        <taxon>Sordariomycetes</taxon>
        <taxon>Xylariomycetidae</taxon>
        <taxon>Xylariales</taxon>
        <taxon>Xylariaceae</taxon>
        <taxon>Xylaria</taxon>
    </lineage>
</organism>
<keyword evidence="2" id="KW-0812">Transmembrane</keyword>
<keyword evidence="4" id="KW-1185">Reference proteome</keyword>